<evidence type="ECO:0000313" key="3">
    <source>
        <dbReference type="EMBL" id="KAJ7389016.1"/>
    </source>
</evidence>
<feature type="domain" description="Collagen type XV/XVIII trimerization" evidence="2">
    <location>
        <begin position="9"/>
        <end position="55"/>
    </location>
</feature>
<dbReference type="Pfam" id="PF06482">
    <property type="entry name" value="Endostatin"/>
    <property type="match status" value="1"/>
</dbReference>
<feature type="domain" description="Collagenase NC10/endostatin" evidence="1">
    <location>
        <begin position="91"/>
        <end position="254"/>
    </location>
</feature>
<name>A0A9W9ZW82_9CNID</name>
<evidence type="ECO:0000259" key="2">
    <source>
        <dbReference type="Pfam" id="PF20010"/>
    </source>
</evidence>
<dbReference type="EMBL" id="MU825443">
    <property type="protein sequence ID" value="KAJ7389016.1"/>
    <property type="molecule type" value="Genomic_DNA"/>
</dbReference>
<protein>
    <submittedName>
        <fullName evidence="3">Collagenase NC10 and Endostatin</fullName>
    </submittedName>
</protein>
<keyword evidence="4" id="KW-1185">Reference proteome</keyword>
<dbReference type="InterPro" id="IPR010515">
    <property type="entry name" value="Collagenase_NC10/endostatin"/>
</dbReference>
<dbReference type="SUPFAM" id="SSF56436">
    <property type="entry name" value="C-type lectin-like"/>
    <property type="match status" value="1"/>
</dbReference>
<sequence length="271" mass="30544">MSPLSPGVLIFETQQDLIRGIEKVKQGTLAFVISDQLLYIRAASGWRAITLGPTIFAAPTEASKTTKLASTQAPSRIRLPPPNIKLHGQYLRMVALNLPLNGWMNSIGGIDRKCWEQSRAANLTGAYRAFLSNRLQHVKSIVHKEDRTLPVGNIQGDQLFPSWDSIFTSRYAFNPDIPIYSFNGSNVVTDPTWPFKHIWHGSRENGIKYPSNCRSWLSSSRKDSSTASALNGRESALFEREFPCNSDFIVLCVHINPTRRRRFRSSNKRVL</sequence>
<dbReference type="Pfam" id="PF20010">
    <property type="entry name" value="Collagen_trimer"/>
    <property type="match status" value="1"/>
</dbReference>
<proteinExistence type="predicted"/>
<dbReference type="InterPro" id="IPR045463">
    <property type="entry name" value="XV/XVIII_trimerization_dom"/>
</dbReference>
<gene>
    <name evidence="3" type="primary">cle-1</name>
    <name evidence="3" type="ORF">OS493_034150</name>
</gene>
<dbReference type="OrthoDB" id="10060752at2759"/>
<organism evidence="3 4">
    <name type="scientific">Desmophyllum pertusum</name>
    <dbReference type="NCBI Taxonomy" id="174260"/>
    <lineage>
        <taxon>Eukaryota</taxon>
        <taxon>Metazoa</taxon>
        <taxon>Cnidaria</taxon>
        <taxon>Anthozoa</taxon>
        <taxon>Hexacorallia</taxon>
        <taxon>Scleractinia</taxon>
        <taxon>Caryophylliina</taxon>
        <taxon>Caryophylliidae</taxon>
        <taxon>Desmophyllum</taxon>
    </lineage>
</organism>
<dbReference type="Proteomes" id="UP001163046">
    <property type="component" value="Unassembled WGS sequence"/>
</dbReference>
<dbReference type="InterPro" id="IPR016187">
    <property type="entry name" value="CTDL_fold"/>
</dbReference>
<dbReference type="Gene3D" id="3.10.100.10">
    <property type="entry name" value="Mannose-Binding Protein A, subunit A"/>
    <property type="match status" value="1"/>
</dbReference>
<evidence type="ECO:0000259" key="1">
    <source>
        <dbReference type="Pfam" id="PF06482"/>
    </source>
</evidence>
<dbReference type="AlphaFoldDB" id="A0A9W9ZW82"/>
<comment type="caution">
    <text evidence="3">The sequence shown here is derived from an EMBL/GenBank/DDBJ whole genome shotgun (WGS) entry which is preliminary data.</text>
</comment>
<accession>A0A9W9ZW82</accession>
<evidence type="ECO:0000313" key="4">
    <source>
        <dbReference type="Proteomes" id="UP001163046"/>
    </source>
</evidence>
<dbReference type="InterPro" id="IPR016186">
    <property type="entry name" value="C-type_lectin-like/link_sf"/>
</dbReference>
<dbReference type="Gene3D" id="3.40.1620.70">
    <property type="match status" value="1"/>
</dbReference>
<reference evidence="3" key="1">
    <citation type="submission" date="2023-01" db="EMBL/GenBank/DDBJ databases">
        <title>Genome assembly of the deep-sea coral Lophelia pertusa.</title>
        <authorList>
            <person name="Herrera S."/>
            <person name="Cordes E."/>
        </authorList>
    </citation>
    <scope>NUCLEOTIDE SEQUENCE</scope>
    <source>
        <strain evidence="3">USNM1676648</strain>
        <tissue evidence="3">Polyp</tissue>
    </source>
</reference>